<organism evidence="2 3">
    <name type="scientific">Pacificimonas pallii</name>
    <dbReference type="NCBI Taxonomy" id="2827236"/>
    <lineage>
        <taxon>Bacteria</taxon>
        <taxon>Pseudomonadati</taxon>
        <taxon>Pseudomonadota</taxon>
        <taxon>Alphaproteobacteria</taxon>
        <taxon>Sphingomonadales</taxon>
        <taxon>Sphingosinicellaceae</taxon>
        <taxon>Pacificimonas</taxon>
    </lineage>
</organism>
<evidence type="ECO:0000313" key="3">
    <source>
        <dbReference type="Proteomes" id="UP000722336"/>
    </source>
</evidence>
<keyword evidence="1" id="KW-0732">Signal</keyword>
<gene>
    <name evidence="2" type="ORF">KCG44_05880</name>
</gene>
<dbReference type="RefSeq" id="WP_218444901.1">
    <property type="nucleotide sequence ID" value="NZ_JAGSPA010000002.1"/>
</dbReference>
<evidence type="ECO:0000256" key="1">
    <source>
        <dbReference type="SAM" id="SignalP"/>
    </source>
</evidence>
<comment type="caution">
    <text evidence="2">The sequence shown here is derived from an EMBL/GenBank/DDBJ whole genome shotgun (WGS) entry which is preliminary data.</text>
</comment>
<name>A0ABS6SD18_9SPHN</name>
<feature type="chain" id="PRO_5047448670" evidence="1">
    <location>
        <begin position="21"/>
        <end position="97"/>
    </location>
</feature>
<proteinExistence type="predicted"/>
<keyword evidence="3" id="KW-1185">Reference proteome</keyword>
<feature type="signal peptide" evidence="1">
    <location>
        <begin position="1"/>
        <end position="20"/>
    </location>
</feature>
<dbReference type="EMBL" id="JAGSPA010000002">
    <property type="protein sequence ID" value="MBV7256313.1"/>
    <property type="molecule type" value="Genomic_DNA"/>
</dbReference>
<protein>
    <submittedName>
        <fullName evidence="2">Uncharacterized protein</fullName>
    </submittedName>
</protein>
<evidence type="ECO:0000313" key="2">
    <source>
        <dbReference type="EMBL" id="MBV7256313.1"/>
    </source>
</evidence>
<reference evidence="2 3" key="1">
    <citation type="submission" date="2021-04" db="EMBL/GenBank/DDBJ databases">
        <authorList>
            <person name="Pira H."/>
            <person name="Risdian C."/>
            <person name="Wink J."/>
        </authorList>
    </citation>
    <scope>NUCLEOTIDE SEQUENCE [LARGE SCALE GENOMIC DNA]</scope>
    <source>
        <strain evidence="2 3">WHA3</strain>
    </source>
</reference>
<accession>A0ABS6SD18</accession>
<dbReference type="Proteomes" id="UP000722336">
    <property type="component" value="Unassembled WGS sequence"/>
</dbReference>
<sequence>MNRSTISLAFAAFMVNPAMAQLDAAARPFINRGRASRLNGDDLVASGLFLCYAEDVGGRDKVVADALSFANDRTRALVSGRRKWDETDDDWDLNDAR</sequence>